<comment type="caution">
    <text evidence="1">The sequence shown here is derived from an EMBL/GenBank/DDBJ whole genome shotgun (WGS) entry which is preliminary data.</text>
</comment>
<dbReference type="PATRIC" id="fig|66851.6.peg.911"/>
<dbReference type="Proteomes" id="UP000077428">
    <property type="component" value="Unassembled WGS sequence"/>
</dbReference>
<keyword evidence="2" id="KW-1185">Reference proteome</keyword>
<accession>A0A162FHQ2</accession>
<gene>
    <name evidence="1" type="ORF">MBORA_08300</name>
</gene>
<proteinExistence type="predicted"/>
<organism evidence="1 2">
    <name type="scientific">Methanobrevibacter oralis</name>
    <dbReference type="NCBI Taxonomy" id="66851"/>
    <lineage>
        <taxon>Archaea</taxon>
        <taxon>Methanobacteriati</taxon>
        <taxon>Methanobacteriota</taxon>
        <taxon>Methanomada group</taxon>
        <taxon>Methanobacteria</taxon>
        <taxon>Methanobacteriales</taxon>
        <taxon>Methanobacteriaceae</taxon>
        <taxon>Methanobrevibacter</taxon>
    </lineage>
</organism>
<reference evidence="2" key="1">
    <citation type="journal article" date="2016" name="Genome Announc.">
        <title>Draft Genome Sequences of Methanobrevibacter curvatus DSM11111, Methanobrevibacter cuticularis DSM11139, Methanobrevibacter filiformis DSM11501, and Methanobrevibacter oralis DSM7256.</title>
        <authorList>
            <person name="Poehlein A."/>
            <person name="Seedorf H."/>
        </authorList>
    </citation>
    <scope>NUCLEOTIDE SEQUENCE [LARGE SCALE GENOMIC DNA]</scope>
    <source>
        <strain evidence="2">DSM 7256 / JCM 30027 / ZR</strain>
    </source>
</reference>
<evidence type="ECO:0000313" key="1">
    <source>
        <dbReference type="EMBL" id="KZX13225.1"/>
    </source>
</evidence>
<dbReference type="EMBL" id="LWMU01000056">
    <property type="protein sequence ID" value="KZX13225.1"/>
    <property type="molecule type" value="Genomic_DNA"/>
</dbReference>
<evidence type="ECO:0000313" key="2">
    <source>
        <dbReference type="Proteomes" id="UP000077428"/>
    </source>
</evidence>
<protein>
    <submittedName>
        <fullName evidence="1">Uncharacterized protein</fullName>
    </submittedName>
</protein>
<sequence>MKTQIKSLPYLRLDGKQYIFIGDFKNPIRKGFLDGKSFVEKYYVQLILSY</sequence>
<dbReference type="AlphaFoldDB" id="A0A162FHQ2"/>
<name>A0A162FHQ2_METOA</name>